<protein>
    <submittedName>
        <fullName evidence="1">Uncharacterized protein</fullName>
    </submittedName>
</protein>
<sequence length="86" mass="10022">MKITTVDKSIHSKGIGGFYAKYCSLFIKYKELPICLYPFPLQLQIKGIAKKLMNDTEEMARQHQLFCFFLKKLDTALFKHCNTKIT</sequence>
<dbReference type="EMBL" id="JYDV01000019">
    <property type="protein sequence ID" value="KRZ41637.1"/>
    <property type="molecule type" value="Genomic_DNA"/>
</dbReference>
<comment type="caution">
    <text evidence="1">The sequence shown here is derived from an EMBL/GenBank/DDBJ whole genome shotgun (WGS) entry which is preliminary data.</text>
</comment>
<gene>
    <name evidence="1" type="ORF">T4C_5334</name>
</gene>
<name>A0A0V1K4B7_TRIPS</name>
<organism evidence="1 2">
    <name type="scientific">Trichinella pseudospiralis</name>
    <name type="common">Parasitic roundworm</name>
    <dbReference type="NCBI Taxonomy" id="6337"/>
    <lineage>
        <taxon>Eukaryota</taxon>
        <taxon>Metazoa</taxon>
        <taxon>Ecdysozoa</taxon>
        <taxon>Nematoda</taxon>
        <taxon>Enoplea</taxon>
        <taxon>Dorylaimia</taxon>
        <taxon>Trichinellida</taxon>
        <taxon>Trichinellidae</taxon>
        <taxon>Trichinella</taxon>
    </lineage>
</organism>
<evidence type="ECO:0000313" key="1">
    <source>
        <dbReference type="EMBL" id="KRZ41637.1"/>
    </source>
</evidence>
<proteinExistence type="predicted"/>
<accession>A0A0V1K4B7</accession>
<dbReference type="AlphaFoldDB" id="A0A0V1K4B7"/>
<dbReference type="Proteomes" id="UP000054826">
    <property type="component" value="Unassembled WGS sequence"/>
</dbReference>
<evidence type="ECO:0000313" key="2">
    <source>
        <dbReference type="Proteomes" id="UP000054826"/>
    </source>
</evidence>
<reference evidence="1 2" key="1">
    <citation type="submission" date="2015-01" db="EMBL/GenBank/DDBJ databases">
        <title>Evolution of Trichinella species and genotypes.</title>
        <authorList>
            <person name="Korhonen P.K."/>
            <person name="Edoardo P."/>
            <person name="Giuseppe L.R."/>
            <person name="Gasser R.B."/>
        </authorList>
    </citation>
    <scope>NUCLEOTIDE SEQUENCE [LARGE SCALE GENOMIC DNA]</scope>
    <source>
        <strain evidence="1">ISS176</strain>
    </source>
</reference>